<accession>A0A5B7Y8Z8</accession>
<dbReference type="EMBL" id="CP039852">
    <property type="protein sequence ID" value="QCZ92092.1"/>
    <property type="molecule type" value="Genomic_DNA"/>
</dbReference>
<dbReference type="RefSeq" id="WP_139754855.1">
    <property type="nucleotide sequence ID" value="NZ_CP039852.1"/>
</dbReference>
<dbReference type="OrthoDB" id="8897581at2"/>
<dbReference type="KEGG" id="salk:FBQ74_00760"/>
<evidence type="ECO:0000313" key="2">
    <source>
        <dbReference type="EMBL" id="QCZ92092.1"/>
    </source>
</evidence>
<gene>
    <name evidence="2" type="ORF">FBQ74_00760</name>
</gene>
<dbReference type="InterPro" id="IPR045494">
    <property type="entry name" value="DUF6436"/>
</dbReference>
<dbReference type="PROSITE" id="PS51257">
    <property type="entry name" value="PROKAR_LIPOPROTEIN"/>
    <property type="match status" value="1"/>
</dbReference>
<sequence>MKRHLWWGLMVLWLGACATGLWFYSQSHITDFDPQLSLNHAAADVEFEARLSEVLRDASVLPGSVVHIGPEGGCYCDTLSQRHHQAILNKLPGYKSVSLNISQLPWVAQWLSRLPALILLDSTGEVRYFGPYALGAGCFNADTLVSRIVSTTQTSLAQPGPLVISEATGCFCDAV</sequence>
<feature type="domain" description="DUF6436" evidence="1">
    <location>
        <begin position="59"/>
        <end position="173"/>
    </location>
</feature>
<dbReference type="Proteomes" id="UP000304912">
    <property type="component" value="Chromosome"/>
</dbReference>
<proteinExistence type="predicted"/>
<evidence type="ECO:0000313" key="3">
    <source>
        <dbReference type="Proteomes" id="UP000304912"/>
    </source>
</evidence>
<protein>
    <submittedName>
        <fullName evidence="2">Thioredoxin</fullName>
    </submittedName>
</protein>
<dbReference type="Pfam" id="PF20029">
    <property type="entry name" value="DUF6436"/>
    <property type="match status" value="1"/>
</dbReference>
<organism evidence="2 3">
    <name type="scientific">Salinimonas iocasae</name>
    <dbReference type="NCBI Taxonomy" id="2572577"/>
    <lineage>
        <taxon>Bacteria</taxon>
        <taxon>Pseudomonadati</taxon>
        <taxon>Pseudomonadota</taxon>
        <taxon>Gammaproteobacteria</taxon>
        <taxon>Alteromonadales</taxon>
        <taxon>Alteromonadaceae</taxon>
        <taxon>Alteromonas/Salinimonas group</taxon>
        <taxon>Salinimonas</taxon>
    </lineage>
</organism>
<reference evidence="2 3" key="1">
    <citation type="submission" date="2019-04" db="EMBL/GenBank/DDBJ databases">
        <title>Salinimonas iocasae sp. nov., a halophilic bacterium isolated from the outer tube casing of tubeworms in Okinawa Trough.</title>
        <authorList>
            <person name="Zhang H."/>
            <person name="Wang H."/>
            <person name="Li C."/>
        </authorList>
    </citation>
    <scope>NUCLEOTIDE SEQUENCE [LARGE SCALE GENOMIC DNA]</scope>
    <source>
        <strain evidence="2 3">KX18D6</strain>
    </source>
</reference>
<dbReference type="AlphaFoldDB" id="A0A5B7Y8Z8"/>
<evidence type="ECO:0000259" key="1">
    <source>
        <dbReference type="Pfam" id="PF20029"/>
    </source>
</evidence>
<keyword evidence="3" id="KW-1185">Reference proteome</keyword>
<name>A0A5B7Y8Z8_9ALTE</name>